<dbReference type="PANTHER" id="PTHR34382">
    <property type="entry name" value="PTS SYSTEM N,N'-DIACETYLCHITOBIOSE-SPECIFIC EIIA COMPONENT"/>
    <property type="match status" value="1"/>
</dbReference>
<dbReference type="CDD" id="cd00215">
    <property type="entry name" value="PTS_IIA_lac"/>
    <property type="match status" value="1"/>
</dbReference>
<protein>
    <submittedName>
        <fullName evidence="8">PTS lactose/cellobiose transporter subunit IIA</fullName>
    </submittedName>
</protein>
<keyword evidence="1" id="KW-0813">Transport</keyword>
<evidence type="ECO:0000256" key="6">
    <source>
        <dbReference type="PIRSR" id="PIRSR000699-2"/>
    </source>
</evidence>
<dbReference type="PROSITE" id="PS51095">
    <property type="entry name" value="PTS_EIIA_TYPE_3"/>
    <property type="match status" value="1"/>
</dbReference>
<gene>
    <name evidence="8" type="ORF">H2C83_14150</name>
</gene>
<evidence type="ECO:0000256" key="4">
    <source>
        <dbReference type="ARBA" id="ARBA00022683"/>
    </source>
</evidence>
<feature type="modified residue" description="Phosphohistidine; by HPr" evidence="7">
    <location>
        <position position="76"/>
    </location>
</feature>
<evidence type="ECO:0000256" key="5">
    <source>
        <dbReference type="PIRSR" id="PIRSR000699-1"/>
    </source>
</evidence>
<keyword evidence="6" id="KW-0479">Metal-binding</keyword>
<organism evidence="8 9">
    <name type="scientific">Thermoactinomyces mirandus</name>
    <dbReference type="NCBI Taxonomy" id="2756294"/>
    <lineage>
        <taxon>Bacteria</taxon>
        <taxon>Bacillati</taxon>
        <taxon>Bacillota</taxon>
        <taxon>Bacilli</taxon>
        <taxon>Bacillales</taxon>
        <taxon>Thermoactinomycetaceae</taxon>
        <taxon>Thermoactinomyces</taxon>
    </lineage>
</organism>
<keyword evidence="9" id="KW-1185">Reference proteome</keyword>
<accession>A0A7W1XUA7</accession>
<dbReference type="GO" id="GO:0046872">
    <property type="term" value="F:metal ion binding"/>
    <property type="evidence" value="ECO:0007669"/>
    <property type="project" value="UniProtKB-KW"/>
</dbReference>
<keyword evidence="6" id="KW-0460">Magnesium</keyword>
<feature type="binding site" evidence="6">
    <location>
        <position position="79"/>
    </location>
    <ligand>
        <name>Mg(2+)</name>
        <dbReference type="ChEBI" id="CHEBI:18420"/>
        <note>ligand shared between all trimeric partners</note>
    </ligand>
</feature>
<name>A0A7W1XUA7_9BACL</name>
<dbReference type="Pfam" id="PF02255">
    <property type="entry name" value="PTS_IIA"/>
    <property type="match status" value="1"/>
</dbReference>
<dbReference type="InterPro" id="IPR036542">
    <property type="entry name" value="PTS_IIA_lac/cel_sf"/>
</dbReference>
<evidence type="ECO:0000313" key="8">
    <source>
        <dbReference type="EMBL" id="MBA4603432.1"/>
    </source>
</evidence>
<sequence>MEEMESVCFGIITHAGTARSLLMEAIREAREGNHSEAGKKLTEAGGHFARAHQVHARLIQTEVQGDHVSFSLLLIHAEDQLMSAKTIKHLARELVCIYKRLEN</sequence>
<evidence type="ECO:0000256" key="3">
    <source>
        <dbReference type="ARBA" id="ARBA00022679"/>
    </source>
</evidence>
<proteinExistence type="predicted"/>
<dbReference type="PANTHER" id="PTHR34382:SF7">
    <property type="entry name" value="PTS SYSTEM N,N'-DIACETYLCHITOBIOSE-SPECIFIC EIIA COMPONENT"/>
    <property type="match status" value="1"/>
</dbReference>
<evidence type="ECO:0000313" key="9">
    <source>
        <dbReference type="Proteomes" id="UP000538292"/>
    </source>
</evidence>
<keyword evidence="4" id="KW-0598">Phosphotransferase system</keyword>
<dbReference type="Gene3D" id="1.20.58.80">
    <property type="entry name" value="Phosphotransferase system, lactose/cellobiose-type IIA subunit"/>
    <property type="match status" value="1"/>
</dbReference>
<dbReference type="GO" id="GO:0009401">
    <property type="term" value="P:phosphoenolpyruvate-dependent sugar phosphotransferase system"/>
    <property type="evidence" value="ECO:0007669"/>
    <property type="project" value="UniProtKB-KW"/>
</dbReference>
<reference evidence="8 9" key="1">
    <citation type="submission" date="2020-07" db="EMBL/GenBank/DDBJ databases">
        <title>Thermoactinomyces phylogeny.</title>
        <authorList>
            <person name="Dunlap C."/>
        </authorList>
    </citation>
    <scope>NUCLEOTIDE SEQUENCE [LARGE SCALE GENOMIC DNA]</scope>
    <source>
        <strain evidence="8 9">AMNI-1</strain>
    </source>
</reference>
<dbReference type="Proteomes" id="UP000538292">
    <property type="component" value="Unassembled WGS sequence"/>
</dbReference>
<dbReference type="GO" id="GO:0016740">
    <property type="term" value="F:transferase activity"/>
    <property type="evidence" value="ECO:0007669"/>
    <property type="project" value="UniProtKB-KW"/>
</dbReference>
<keyword evidence="2" id="KW-0762">Sugar transport</keyword>
<comment type="caution">
    <text evidence="8">The sequence shown here is derived from an EMBL/GenBank/DDBJ whole genome shotgun (WGS) entry which is preliminary data.</text>
</comment>
<dbReference type="AlphaFoldDB" id="A0A7W1XUA7"/>
<evidence type="ECO:0000256" key="7">
    <source>
        <dbReference type="PROSITE-ProRule" id="PRU00418"/>
    </source>
</evidence>
<feature type="active site" description="Tele-phosphohistidine intermediate" evidence="5">
    <location>
        <position position="76"/>
    </location>
</feature>
<dbReference type="SUPFAM" id="SSF46973">
    <property type="entry name" value="Enzyme IIa from lactose specific PTS, IIa-lac"/>
    <property type="match status" value="1"/>
</dbReference>
<dbReference type="InterPro" id="IPR003188">
    <property type="entry name" value="PTS_IIA_lac/cel"/>
</dbReference>
<evidence type="ECO:0000256" key="1">
    <source>
        <dbReference type="ARBA" id="ARBA00022448"/>
    </source>
</evidence>
<dbReference type="EMBL" id="JACEOL010000053">
    <property type="protein sequence ID" value="MBA4603432.1"/>
    <property type="molecule type" value="Genomic_DNA"/>
</dbReference>
<keyword evidence="3" id="KW-0808">Transferase</keyword>
<dbReference type="PIRSF" id="PIRSF000699">
    <property type="entry name" value="PTS_IILac_III"/>
    <property type="match status" value="1"/>
</dbReference>
<evidence type="ECO:0000256" key="2">
    <source>
        <dbReference type="ARBA" id="ARBA00022597"/>
    </source>
</evidence>
<comment type="cofactor">
    <cofactor evidence="6">
        <name>Mg(2+)</name>
        <dbReference type="ChEBI" id="CHEBI:18420"/>
    </cofactor>
    <text evidence="6">Binds 1 Mg(2+) ion per trimer.</text>
</comment>